<feature type="region of interest" description="Disordered" evidence="1">
    <location>
        <begin position="67"/>
        <end position="91"/>
    </location>
</feature>
<dbReference type="Proteomes" id="UP000046395">
    <property type="component" value="Unassembled WGS sequence"/>
</dbReference>
<feature type="region of interest" description="Disordered" evidence="1">
    <location>
        <begin position="106"/>
        <end position="128"/>
    </location>
</feature>
<evidence type="ECO:0000256" key="1">
    <source>
        <dbReference type="SAM" id="MobiDB-lite"/>
    </source>
</evidence>
<evidence type="ECO:0000313" key="2">
    <source>
        <dbReference type="Proteomes" id="UP000046395"/>
    </source>
</evidence>
<evidence type="ECO:0000313" key="3">
    <source>
        <dbReference type="WBParaSite" id="TMUE_2000008101.1"/>
    </source>
</evidence>
<name>A0A5S6QL88_TRIMR</name>
<feature type="compositionally biased region" description="Polar residues" evidence="1">
    <location>
        <begin position="117"/>
        <end position="128"/>
    </location>
</feature>
<proteinExistence type="predicted"/>
<organism evidence="2 3">
    <name type="scientific">Trichuris muris</name>
    <name type="common">Mouse whipworm</name>
    <dbReference type="NCBI Taxonomy" id="70415"/>
    <lineage>
        <taxon>Eukaryota</taxon>
        <taxon>Metazoa</taxon>
        <taxon>Ecdysozoa</taxon>
        <taxon>Nematoda</taxon>
        <taxon>Enoplea</taxon>
        <taxon>Dorylaimia</taxon>
        <taxon>Trichinellida</taxon>
        <taxon>Trichuridae</taxon>
        <taxon>Trichuris</taxon>
    </lineage>
</organism>
<sequence length="128" mass="13527">MGVPASRRPSVPISFSPSLALRVTSRTRSLSCLRRKQDERAGSLAFGFALSKGSQPHDLRRYARHLASRRSPPVARESKGPSAQCSASALKPAAAERRGRLIDGAAGIGARPPLVGGQNSQLETLSLA</sequence>
<reference evidence="3" key="1">
    <citation type="submission" date="2019-12" db="UniProtKB">
        <authorList>
            <consortium name="WormBaseParasite"/>
        </authorList>
    </citation>
    <scope>IDENTIFICATION</scope>
</reference>
<dbReference type="WBParaSite" id="TMUE_2000008101.1">
    <property type="protein sequence ID" value="TMUE_2000008101.1"/>
    <property type="gene ID" value="WBGene00300144"/>
</dbReference>
<keyword evidence="2" id="KW-1185">Reference proteome</keyword>
<protein>
    <submittedName>
        <fullName evidence="3">Uncharacterized protein</fullName>
    </submittedName>
</protein>
<accession>A0A5S6QL88</accession>
<dbReference type="AlphaFoldDB" id="A0A5S6QL88"/>